<dbReference type="Gene3D" id="1.50.10.100">
    <property type="entry name" value="Chondroitin AC/alginate lyase"/>
    <property type="match status" value="1"/>
</dbReference>
<name>A0A4R4W9N0_9ACTN</name>
<evidence type="ECO:0000256" key="1">
    <source>
        <dbReference type="ARBA" id="ARBA00004418"/>
    </source>
</evidence>
<evidence type="ECO:0000313" key="8">
    <source>
        <dbReference type="Proteomes" id="UP000295258"/>
    </source>
</evidence>
<comment type="subcellular location">
    <subcellularLocation>
        <location evidence="1">Periplasm</location>
    </subcellularLocation>
</comment>
<dbReference type="InterPro" id="IPR012480">
    <property type="entry name" value="Hepar_II_III_C"/>
</dbReference>
<keyword evidence="2" id="KW-0732">Signal</keyword>
<dbReference type="Pfam" id="PF07940">
    <property type="entry name" value="Hepar_II_III_C"/>
    <property type="match status" value="1"/>
</dbReference>
<feature type="domain" description="Heparinase II/III-like C-terminal" evidence="5">
    <location>
        <begin position="218"/>
        <end position="383"/>
    </location>
</feature>
<gene>
    <name evidence="7" type="ORF">E1292_03795</name>
</gene>
<dbReference type="PANTHER" id="PTHR39210">
    <property type="entry name" value="HEPARIN-SULFATE LYASE"/>
    <property type="match status" value="1"/>
</dbReference>
<accession>A0A4R4W9N0</accession>
<evidence type="ECO:0000313" key="7">
    <source>
        <dbReference type="EMBL" id="TDD11945.1"/>
    </source>
</evidence>
<dbReference type="GO" id="GO:0016829">
    <property type="term" value="F:lyase activity"/>
    <property type="evidence" value="ECO:0007669"/>
    <property type="project" value="UniProtKB-KW"/>
</dbReference>
<keyword evidence="3" id="KW-0574">Periplasm</keyword>
<dbReference type="RefSeq" id="WP_132591990.1">
    <property type="nucleotide sequence ID" value="NZ_SMKO01000005.1"/>
</dbReference>
<dbReference type="Pfam" id="PF16889">
    <property type="entry name" value="Hepar_II_III_N"/>
    <property type="match status" value="1"/>
</dbReference>
<evidence type="ECO:0000259" key="5">
    <source>
        <dbReference type="Pfam" id="PF07940"/>
    </source>
</evidence>
<comment type="caution">
    <text evidence="7">The sequence shown here is derived from an EMBL/GenBank/DDBJ whole genome shotgun (WGS) entry which is preliminary data.</text>
</comment>
<dbReference type="SUPFAM" id="SSF48230">
    <property type="entry name" value="Chondroitin AC/alginate lyase"/>
    <property type="match status" value="1"/>
</dbReference>
<dbReference type="PANTHER" id="PTHR39210:SF1">
    <property type="entry name" value="HEPARIN-SULFATE LYASE"/>
    <property type="match status" value="1"/>
</dbReference>
<dbReference type="AlphaFoldDB" id="A0A4R4W9N0"/>
<dbReference type="EMBL" id="SMKO01000005">
    <property type="protein sequence ID" value="TDD11945.1"/>
    <property type="molecule type" value="Genomic_DNA"/>
</dbReference>
<dbReference type="Proteomes" id="UP000295258">
    <property type="component" value="Unassembled WGS sequence"/>
</dbReference>
<evidence type="ECO:0000256" key="2">
    <source>
        <dbReference type="ARBA" id="ARBA00022729"/>
    </source>
</evidence>
<protein>
    <submittedName>
        <fullName evidence="7">Alginate lyase family protein</fullName>
    </submittedName>
</protein>
<dbReference type="InterPro" id="IPR031680">
    <property type="entry name" value="Hepar_II_III_N"/>
</dbReference>
<keyword evidence="8" id="KW-1185">Reference proteome</keyword>
<proteinExistence type="predicted"/>
<evidence type="ECO:0000259" key="6">
    <source>
        <dbReference type="Pfam" id="PF16889"/>
    </source>
</evidence>
<organism evidence="7 8">
    <name type="scientific">Nonomuraea deserti</name>
    <dbReference type="NCBI Taxonomy" id="1848322"/>
    <lineage>
        <taxon>Bacteria</taxon>
        <taxon>Bacillati</taxon>
        <taxon>Actinomycetota</taxon>
        <taxon>Actinomycetes</taxon>
        <taxon>Streptosporangiales</taxon>
        <taxon>Streptosporangiaceae</taxon>
        <taxon>Nonomuraea</taxon>
    </lineage>
</organism>
<evidence type="ECO:0000256" key="3">
    <source>
        <dbReference type="ARBA" id="ARBA00022764"/>
    </source>
</evidence>
<keyword evidence="4 7" id="KW-0456">Lyase</keyword>
<reference evidence="7 8" key="1">
    <citation type="submission" date="2019-03" db="EMBL/GenBank/DDBJ databases">
        <title>Draft genome sequences of novel Actinobacteria.</title>
        <authorList>
            <person name="Sahin N."/>
            <person name="Ay H."/>
            <person name="Saygin H."/>
        </authorList>
    </citation>
    <scope>NUCLEOTIDE SEQUENCE [LARGE SCALE GENOMIC DNA]</scope>
    <source>
        <strain evidence="7 8">KC310</strain>
    </source>
</reference>
<evidence type="ECO:0000256" key="4">
    <source>
        <dbReference type="ARBA" id="ARBA00023239"/>
    </source>
</evidence>
<sequence>MAGPVSSCEILRGSPSLTPEANTEILKALNRSGVHLEESVQGAPNWKQTQKVALLHTAVYFPEFVRAPKWRANAVAFLEGQLHDSTYPDGGYWEATDGYARAYASRYVGIALFMGEHGIEFSATTKAKLRELARFLMDQTFPNGQGPVYGDSEPQDLRSTLRRLGELLGDEELIHVGTSGASGQEPGHTSSLYPDTRVAVSRSGWTAEDSYLRLNADRGNHSHADELGITAYAFGRPLLPDMGTFNYSSDPRAQWLRKSTEAHNTIEIDNRAQDSTAAGAITHMVTNPVFDLIGARTEASQGALHERSVLSLSSGLWVVSDRLKPADGAAHRYEQNWHFASAASPSLGSGRKAATTAFGDGANISVVPADPGKVSASLRDGHYAPAMYRVESAEYASYVKTAAGRTTFDTLLLPSSGAAGPSVTVERIPVGSTPTHQATALGLGLGERGDAVYYKSWTTRAPRSFGSYTFDGKLLYARTGAAGQSIVMVDGTSIERDGAILVMSPEPVKDLAVRIGADGTVHIDGSGLTASVDPARAIAIAAPAAAEVVLNGTPVPFHRDGRLIYAAAAR</sequence>
<dbReference type="GO" id="GO:0042597">
    <property type="term" value="C:periplasmic space"/>
    <property type="evidence" value="ECO:0007669"/>
    <property type="project" value="UniProtKB-SubCell"/>
</dbReference>
<dbReference type="Gene3D" id="2.70.98.70">
    <property type="match status" value="1"/>
</dbReference>
<feature type="domain" description="Heparin-sulfate lyase N-terminal" evidence="6">
    <location>
        <begin position="13"/>
        <end position="163"/>
    </location>
</feature>
<dbReference type="InterPro" id="IPR008929">
    <property type="entry name" value="Chondroitin_lyas"/>
</dbReference>